<dbReference type="Pfam" id="PF13517">
    <property type="entry name" value="FG-GAP_3"/>
    <property type="match status" value="1"/>
</dbReference>
<proteinExistence type="predicted"/>
<dbReference type="SMART" id="SM00387">
    <property type="entry name" value="HATPase_c"/>
    <property type="match status" value="1"/>
</dbReference>
<dbReference type="SUPFAM" id="SSF69318">
    <property type="entry name" value="Integrin alpha N-terminal domain"/>
    <property type="match status" value="1"/>
</dbReference>
<dbReference type="InterPro" id="IPR011519">
    <property type="entry name" value="UnbV_ASPIC"/>
</dbReference>
<dbReference type="InterPro" id="IPR013517">
    <property type="entry name" value="FG-GAP"/>
</dbReference>
<evidence type="ECO:0000256" key="1">
    <source>
        <dbReference type="ARBA" id="ARBA00022729"/>
    </source>
</evidence>
<dbReference type="Pfam" id="PF07593">
    <property type="entry name" value="UnbV_ASPIC"/>
    <property type="match status" value="1"/>
</dbReference>
<dbReference type="Gene3D" id="3.30.565.10">
    <property type="entry name" value="Histidine kinase-like ATPase, C-terminal domain"/>
    <property type="match status" value="1"/>
</dbReference>
<dbReference type="EMBL" id="CZVV01000060">
    <property type="protein sequence ID" value="CUT01998.1"/>
    <property type="molecule type" value="Genomic_DNA"/>
</dbReference>
<comment type="caution">
    <text evidence="4">The sequence shown here is derived from an EMBL/GenBank/DDBJ whole genome shotgun (WGS) entry which is preliminary data.</text>
</comment>
<dbReference type="Proteomes" id="UP000243105">
    <property type="component" value="Unassembled WGS sequence"/>
</dbReference>
<feature type="transmembrane region" description="Helical" evidence="2">
    <location>
        <begin position="921"/>
        <end position="943"/>
    </location>
</feature>
<keyword evidence="2" id="KW-1133">Transmembrane helix</keyword>
<keyword evidence="4" id="KW-0808">Transferase</keyword>
<name>A0A916LKM6_KRYT1</name>
<dbReference type="InterPro" id="IPR036890">
    <property type="entry name" value="HATPase_C_sf"/>
</dbReference>
<dbReference type="PANTHER" id="PTHR16026">
    <property type="entry name" value="CARTILAGE ACIDIC PROTEIN 1"/>
    <property type="match status" value="1"/>
</dbReference>
<sequence length="1277" mass="145296">MVSKLLKIFCLSTLIFIFNLTFGENSSGFKYIVEINSFPNPISHEIIGFRVISENNVFLFTQASILHFDGRKFKVIFQTFNSIIKSIDTDGENIIFDLEFFNKKYIIPTIYLAKFQDDTVKDIKPLRIPFSHSTVSVKFISHGKCVIGGLYEYAFVHIKHNSVIYRVFNFNYRDLFFFSNFFWDLKDSLNFIPFHNLRSIFYIFLRGGFIKILKGEEQPIVKQLEIRTEQEIDSFEFLRLPSMGSDSDLTPPNETILINFDNGSFAILKPNFESPLNPYYKVLDTVTLIIPHYRGTVQNREGFIKIKTHNFLKIISFPFTKVKPPLILGILKSGEVIKAKDENFETWELIPSDYTIKDIIPLKQTDSLVNFLAISPEKVFMLSLLNQPALIKRDDESGQISGKKKGVFFEVYPFDFGSFYGIDVDDFDNDNFEDLCILNITGTNSYLKGSDFRNLKFSNISPRVGFIRETSGEVGIASADVNNDGYSDILIANILKHNGIFINRMGYFKDMTEQFNLKFDPKRSEHVAIADVNSDGWVDVFFTSLNGSNKLLLNVSGLKFIDFTEKAGLTSNGRAISAVFCDVNADGYPDLYVGNWTGGNKLYLNNGDGTFKDFTKESGTAGDQLMKTNSILFSDFNNDGYPDLFVGNRGNGNILFLNNGDGTFKDITKESGLFDPELFTYGATANDFDNDGFVDIFIAYLGGVKIYKNIGVVNNVPHFVDVTSKWIRQTEKFIGYNTCAVSFDADLDGDIDIIFTQNEGVIFMLKNYLNDRIGSEKNYVKIKLIGVNSNYNAVGATVKLLKNGDVVASRYLIAGSGYASCESKILHFALPDENFNSYEIQVEFPPYKGQRVIKRVKVNAGQIITIKEITGLEAKVTQFKKLIKSFRLNEIEIAKFLGIILIFIFYIAYRKSSHPSARLNFNMFALVALTILIYLITRFLIYFEIELKPFVLINQNFNLILNLLYFLPHLLGILLLIIYELALRKKDIHRVAKEGTIATLISNIEEFRHSQLKSTILTHISFLVNNVNLIISKDDRELKYRLNNLIAEYQEIVLPALKDIHHLCELHSIKFRYSLSEDILNQLIKLNDLISRGFKEEEMRKLKYQIIRGISELRNEIQSLKATLISNYTTVVESAIEKAIGQFKLNYIDFRPEGENVVIFNEPELIKVLSIVIENSIQALSSDMFENPLIKIAVVKPKHEQYNKIEIHIIDNGPGIAPEVLKSLFREKVTTKPSGHGFGLLYASECVKRYNGSIYVLPSESGAHFVIGLLKALTTQN</sequence>
<dbReference type="SUPFAM" id="SSF55874">
    <property type="entry name" value="ATPase domain of HSP90 chaperone/DNA topoisomerase II/histidine kinase"/>
    <property type="match status" value="1"/>
</dbReference>
<gene>
    <name evidence="4" type="ORF">JGI25_00988</name>
</gene>
<feature type="transmembrane region" description="Helical" evidence="2">
    <location>
        <begin position="963"/>
        <end position="983"/>
    </location>
</feature>
<dbReference type="InterPro" id="IPR028994">
    <property type="entry name" value="Integrin_alpha_N"/>
</dbReference>
<feature type="transmembrane region" description="Helical" evidence="2">
    <location>
        <begin position="893"/>
        <end position="909"/>
    </location>
</feature>
<dbReference type="Pfam" id="PF02518">
    <property type="entry name" value="HATPase_c"/>
    <property type="match status" value="1"/>
</dbReference>
<evidence type="ECO:0000313" key="5">
    <source>
        <dbReference type="Proteomes" id="UP000243105"/>
    </source>
</evidence>
<dbReference type="InterPro" id="IPR003594">
    <property type="entry name" value="HATPase_dom"/>
</dbReference>
<dbReference type="Gene3D" id="2.130.10.130">
    <property type="entry name" value="Integrin alpha, N-terminal"/>
    <property type="match status" value="1"/>
</dbReference>
<feature type="domain" description="Histidine kinase" evidence="3">
    <location>
        <begin position="1074"/>
        <end position="1273"/>
    </location>
</feature>
<keyword evidence="2" id="KW-0472">Membrane</keyword>
<keyword evidence="4" id="KW-0418">Kinase</keyword>
<evidence type="ECO:0000259" key="3">
    <source>
        <dbReference type="PROSITE" id="PS50109"/>
    </source>
</evidence>
<evidence type="ECO:0000313" key="4">
    <source>
        <dbReference type="EMBL" id="CUT01998.1"/>
    </source>
</evidence>
<dbReference type="InterPro" id="IPR027039">
    <property type="entry name" value="Crtac1"/>
</dbReference>
<dbReference type="InterPro" id="IPR005467">
    <property type="entry name" value="His_kinase_dom"/>
</dbReference>
<dbReference type="PROSITE" id="PS50109">
    <property type="entry name" value="HIS_KIN"/>
    <property type="match status" value="1"/>
</dbReference>
<reference evidence="4 5" key="1">
    <citation type="submission" date="2015-11" db="EMBL/GenBank/DDBJ databases">
        <authorList>
            <person name="Varghese N."/>
        </authorList>
    </citation>
    <scope>NUCLEOTIDE SEQUENCE [LARGE SCALE GENOMIC DNA]</scope>
    <source>
        <strain evidence="4 5">JGI-25</strain>
    </source>
</reference>
<dbReference type="PANTHER" id="PTHR16026:SF0">
    <property type="entry name" value="CARTILAGE ACIDIC PROTEIN 1"/>
    <property type="match status" value="1"/>
</dbReference>
<dbReference type="RefSeq" id="WP_072263944.1">
    <property type="nucleotide sequence ID" value="NZ_CZVV01000060.1"/>
</dbReference>
<keyword evidence="2" id="KW-0812">Transmembrane</keyword>
<dbReference type="AlphaFoldDB" id="A0A916LKM6"/>
<keyword evidence="1" id="KW-0732">Signal</keyword>
<organism evidence="4 5">
    <name type="scientific">Kryptobacter tengchongensis</name>
    <dbReference type="NCBI Taxonomy" id="1643429"/>
    <lineage>
        <taxon>Bacteria</taxon>
        <taxon>Pseudomonadati</taxon>
        <taxon>Candidatus Kryptoniota</taxon>
        <taxon>Candidatus Kryptobacter</taxon>
    </lineage>
</organism>
<evidence type="ECO:0000256" key="2">
    <source>
        <dbReference type="SAM" id="Phobius"/>
    </source>
</evidence>
<dbReference type="GO" id="GO:0016301">
    <property type="term" value="F:kinase activity"/>
    <property type="evidence" value="ECO:0007669"/>
    <property type="project" value="UniProtKB-KW"/>
</dbReference>
<accession>A0A916LKM6</accession>
<protein>
    <submittedName>
        <fullName evidence="4">Signal transduction histidine kinase</fullName>
    </submittedName>
</protein>